<evidence type="ECO:0000313" key="2">
    <source>
        <dbReference type="EMBL" id="MFD2549749.1"/>
    </source>
</evidence>
<dbReference type="RefSeq" id="WP_380906163.1">
    <property type="nucleotide sequence ID" value="NZ_JBHULR010000020.1"/>
</dbReference>
<sequence>MASGLCPEITNQTYFSTILKKTYGLSPSEYINRHIN</sequence>
<keyword evidence="3" id="KW-1185">Reference proteome</keyword>
<protein>
    <submittedName>
        <fullName evidence="2">AraC family transcriptional regulator</fullName>
    </submittedName>
</protein>
<dbReference type="PROSITE" id="PS01124">
    <property type="entry name" value="HTH_ARAC_FAMILY_2"/>
    <property type="match status" value="1"/>
</dbReference>
<dbReference type="InterPro" id="IPR018060">
    <property type="entry name" value="HTH_AraC"/>
</dbReference>
<proteinExistence type="predicted"/>
<dbReference type="Gene3D" id="1.10.10.60">
    <property type="entry name" value="Homeodomain-like"/>
    <property type="match status" value="1"/>
</dbReference>
<dbReference type="Proteomes" id="UP001597545">
    <property type="component" value="Unassembled WGS sequence"/>
</dbReference>
<name>A0ABW5KLA9_9SPHI</name>
<feature type="domain" description="HTH araC/xylS-type" evidence="1">
    <location>
        <begin position="9"/>
        <end position="33"/>
    </location>
</feature>
<comment type="caution">
    <text evidence="2">The sequence shown here is derived from an EMBL/GenBank/DDBJ whole genome shotgun (WGS) entry which is preliminary data.</text>
</comment>
<dbReference type="Pfam" id="PF00165">
    <property type="entry name" value="HTH_AraC"/>
    <property type="match status" value="1"/>
</dbReference>
<reference evidence="3" key="1">
    <citation type="journal article" date="2019" name="Int. J. Syst. Evol. Microbiol.">
        <title>The Global Catalogue of Microorganisms (GCM) 10K type strain sequencing project: providing services to taxonomists for standard genome sequencing and annotation.</title>
        <authorList>
            <consortium name="The Broad Institute Genomics Platform"/>
            <consortium name="The Broad Institute Genome Sequencing Center for Infectious Disease"/>
            <person name="Wu L."/>
            <person name="Ma J."/>
        </authorList>
    </citation>
    <scope>NUCLEOTIDE SEQUENCE [LARGE SCALE GENOMIC DNA]</scope>
    <source>
        <strain evidence="3">KCTC 42662</strain>
    </source>
</reference>
<accession>A0ABW5KLA9</accession>
<evidence type="ECO:0000259" key="1">
    <source>
        <dbReference type="PROSITE" id="PS01124"/>
    </source>
</evidence>
<dbReference type="EMBL" id="JBHULR010000020">
    <property type="protein sequence ID" value="MFD2549749.1"/>
    <property type="molecule type" value="Genomic_DNA"/>
</dbReference>
<organism evidence="2 3">
    <name type="scientific">Sphingobacterium suaedae</name>
    <dbReference type="NCBI Taxonomy" id="1686402"/>
    <lineage>
        <taxon>Bacteria</taxon>
        <taxon>Pseudomonadati</taxon>
        <taxon>Bacteroidota</taxon>
        <taxon>Sphingobacteriia</taxon>
        <taxon>Sphingobacteriales</taxon>
        <taxon>Sphingobacteriaceae</taxon>
        <taxon>Sphingobacterium</taxon>
    </lineage>
</organism>
<evidence type="ECO:0000313" key="3">
    <source>
        <dbReference type="Proteomes" id="UP001597545"/>
    </source>
</evidence>
<gene>
    <name evidence="2" type="ORF">ACFSR5_19045</name>
</gene>